<dbReference type="GeneID" id="20329091"/>
<dbReference type="AlphaFoldDB" id="A0A074Z528"/>
<feature type="non-terminal residue" evidence="1">
    <location>
        <position position="200"/>
    </location>
</feature>
<dbReference type="RefSeq" id="XP_009174067.1">
    <property type="nucleotide sequence ID" value="XM_009175803.1"/>
</dbReference>
<organism evidence="1 2">
    <name type="scientific">Opisthorchis viverrini</name>
    <name type="common">Southeast Asian liver fluke</name>
    <dbReference type="NCBI Taxonomy" id="6198"/>
    <lineage>
        <taxon>Eukaryota</taxon>
        <taxon>Metazoa</taxon>
        <taxon>Spiralia</taxon>
        <taxon>Lophotrochozoa</taxon>
        <taxon>Platyhelminthes</taxon>
        <taxon>Trematoda</taxon>
        <taxon>Digenea</taxon>
        <taxon>Opisthorchiida</taxon>
        <taxon>Opisthorchiata</taxon>
        <taxon>Opisthorchiidae</taxon>
        <taxon>Opisthorchis</taxon>
    </lineage>
</organism>
<sequence>MFHLNPNWTDFDKYTHLQVNLFFKGDSSKPPVHDVLQPNVLRINRIRIFSQSCNTLSVPNCHATRMKNEGGTTNWDTASLPKVSCEKWTGRGQVRTADLPLTRWTSLTIKGEALEFVEHLTYLRIGISSERSETDGEYVYQATVSAVLLHCCETWSVGSAELRPLRVVGNRCLRTVVHVGWCRRLRDWASGFRLCNGDFH</sequence>
<name>A0A074Z528_OPIVI</name>
<gene>
    <name evidence="1" type="ORF">T265_14925</name>
</gene>
<dbReference type="CTD" id="20329091"/>
<dbReference type="EMBL" id="KL596913">
    <property type="protein sequence ID" value="KER22186.1"/>
    <property type="molecule type" value="Genomic_DNA"/>
</dbReference>
<evidence type="ECO:0000313" key="2">
    <source>
        <dbReference type="Proteomes" id="UP000054324"/>
    </source>
</evidence>
<reference evidence="1 2" key="1">
    <citation type="submission" date="2013-11" db="EMBL/GenBank/DDBJ databases">
        <title>Opisthorchis viverrini - life in the bile duct.</title>
        <authorList>
            <person name="Young N.D."/>
            <person name="Nagarajan N."/>
            <person name="Lin S.J."/>
            <person name="Korhonen P.K."/>
            <person name="Jex A.R."/>
            <person name="Hall R.S."/>
            <person name="Safavi-Hemami H."/>
            <person name="Kaewkong W."/>
            <person name="Bertrand D."/>
            <person name="Gao S."/>
            <person name="Seet Q."/>
            <person name="Wongkham S."/>
            <person name="Teh B.T."/>
            <person name="Wongkham C."/>
            <person name="Intapan P.M."/>
            <person name="Maleewong W."/>
            <person name="Yang X."/>
            <person name="Hu M."/>
            <person name="Wang Z."/>
            <person name="Hofmann A."/>
            <person name="Sternberg P.W."/>
            <person name="Tan P."/>
            <person name="Wang J."/>
            <person name="Gasser R.B."/>
        </authorList>
    </citation>
    <scope>NUCLEOTIDE SEQUENCE [LARGE SCALE GENOMIC DNA]</scope>
</reference>
<proteinExistence type="predicted"/>
<keyword evidence="2" id="KW-1185">Reference proteome</keyword>
<dbReference type="KEGG" id="ovi:T265_14925"/>
<protein>
    <submittedName>
        <fullName evidence="1">Uncharacterized protein</fullName>
    </submittedName>
</protein>
<evidence type="ECO:0000313" key="1">
    <source>
        <dbReference type="EMBL" id="KER22186.1"/>
    </source>
</evidence>
<dbReference type="Proteomes" id="UP000054324">
    <property type="component" value="Unassembled WGS sequence"/>
</dbReference>
<accession>A0A074Z528</accession>